<evidence type="ECO:0008006" key="10">
    <source>
        <dbReference type="Google" id="ProtNLM"/>
    </source>
</evidence>
<dbReference type="GO" id="GO:0009279">
    <property type="term" value="C:cell outer membrane"/>
    <property type="evidence" value="ECO:0007669"/>
    <property type="project" value="UniProtKB-SubCell"/>
</dbReference>
<keyword evidence="3" id="KW-0732">Signal</keyword>
<evidence type="ECO:0000256" key="3">
    <source>
        <dbReference type="ARBA" id="ARBA00022729"/>
    </source>
</evidence>
<reference evidence="8 9" key="1">
    <citation type="submission" date="2014-07" db="EMBL/GenBank/DDBJ databases">
        <title>Epilithonimonas lactis LMG 22401 Genome.</title>
        <authorList>
            <person name="Pipes S.E."/>
            <person name="Stropko S.J."/>
        </authorList>
    </citation>
    <scope>NUCLEOTIDE SEQUENCE [LARGE SCALE GENOMIC DNA]</scope>
    <source>
        <strain evidence="8 9">LMG 24401</strain>
    </source>
</reference>
<evidence type="ECO:0000313" key="8">
    <source>
        <dbReference type="EMBL" id="KFC18391.1"/>
    </source>
</evidence>
<dbReference type="EMBL" id="JPLY01000007">
    <property type="protein sequence ID" value="KFC18391.1"/>
    <property type="molecule type" value="Genomic_DNA"/>
</dbReference>
<name>A0A085B7E6_9FLAO</name>
<evidence type="ECO:0000256" key="1">
    <source>
        <dbReference type="ARBA" id="ARBA00004442"/>
    </source>
</evidence>
<dbReference type="eggNOG" id="COG1395">
    <property type="taxonomic scope" value="Bacteria"/>
</dbReference>
<dbReference type="STRING" id="421072.SAMN04488097_3698"/>
<dbReference type="AlphaFoldDB" id="A0A085B7E6"/>
<dbReference type="Gene3D" id="1.25.40.390">
    <property type="match status" value="1"/>
</dbReference>
<keyword evidence="5" id="KW-0998">Cell outer membrane</keyword>
<dbReference type="PROSITE" id="PS51257">
    <property type="entry name" value="PROKAR_LIPOPROTEIN"/>
    <property type="match status" value="1"/>
</dbReference>
<dbReference type="RefSeq" id="WP_034978899.1">
    <property type="nucleotide sequence ID" value="NZ_FOFI01000006.1"/>
</dbReference>
<feature type="domain" description="RagB/SusD" evidence="6">
    <location>
        <begin position="324"/>
        <end position="471"/>
    </location>
</feature>
<dbReference type="InterPro" id="IPR012944">
    <property type="entry name" value="SusD_RagB_dom"/>
</dbReference>
<protein>
    <recommendedName>
        <fullName evidence="10">RagB/SusD family nutrient uptake outer membrane protein</fullName>
    </recommendedName>
</protein>
<comment type="subcellular location">
    <subcellularLocation>
        <location evidence="1">Cell outer membrane</location>
    </subcellularLocation>
</comment>
<evidence type="ECO:0000259" key="7">
    <source>
        <dbReference type="Pfam" id="PF14322"/>
    </source>
</evidence>
<dbReference type="InterPro" id="IPR033985">
    <property type="entry name" value="SusD-like_N"/>
</dbReference>
<dbReference type="InterPro" id="IPR011990">
    <property type="entry name" value="TPR-like_helical_dom_sf"/>
</dbReference>
<organism evidence="8 9">
    <name type="scientific">Epilithonimonas lactis</name>
    <dbReference type="NCBI Taxonomy" id="421072"/>
    <lineage>
        <taxon>Bacteria</taxon>
        <taxon>Pseudomonadati</taxon>
        <taxon>Bacteroidota</taxon>
        <taxon>Flavobacteriia</taxon>
        <taxon>Flavobacteriales</taxon>
        <taxon>Weeksellaceae</taxon>
        <taxon>Chryseobacterium group</taxon>
        <taxon>Epilithonimonas</taxon>
    </lineage>
</organism>
<dbReference type="CDD" id="cd08977">
    <property type="entry name" value="SusD"/>
    <property type="match status" value="1"/>
</dbReference>
<keyword evidence="9" id="KW-1185">Reference proteome</keyword>
<proteinExistence type="inferred from homology"/>
<evidence type="ECO:0000256" key="2">
    <source>
        <dbReference type="ARBA" id="ARBA00006275"/>
    </source>
</evidence>
<gene>
    <name evidence="8" type="ORF">IO89_18025</name>
</gene>
<accession>A0A085B7E6</accession>
<dbReference type="Proteomes" id="UP000028623">
    <property type="component" value="Unassembled WGS sequence"/>
</dbReference>
<sequence length="471" mass="52882">MKRFIITIAICSSIISCSDFLTREPVEQVSINDQLSTKDGVLVALNGAYYQLRSTLHAEASYTYGDLLTGNLGFSPSSNTSLISPSSLTERIYNFDDSKMESNAVSFYTNAYQLINNLNLILQYVDDLNDATESEKNEIKAESLAMRALMHFQLCKVYGQNYTYTADASHLGIAYNTAPLKVGIDYPVRKTVVETFALLESDITRSISLFQNEKAIPAGLTRNFLSINATKAIAADIALWKNDWQKAYDYSTDLIANSGLNLYDHATSENDWAISELILELANTNNNVSNVGSIYNYTSASNRSKYVASDDLMNSYPANDKRRELYESRPLRTSVNGSNTTVPYFFTTKFKNNVSNAVYRLSEFYFIRAEAALHLGNTQQALNDINKIRTRAGIPELSSITIDLILEEKRREFAFENKSFFDLMRNHKNIVRSAGCISTNCSPTYPNDKFVLPIPQETINVNANMQQNPGY</sequence>
<evidence type="ECO:0000256" key="4">
    <source>
        <dbReference type="ARBA" id="ARBA00023136"/>
    </source>
</evidence>
<dbReference type="Pfam" id="PF14322">
    <property type="entry name" value="SusD-like_3"/>
    <property type="match status" value="1"/>
</dbReference>
<comment type="similarity">
    <text evidence="2">Belongs to the SusD family.</text>
</comment>
<evidence type="ECO:0000256" key="5">
    <source>
        <dbReference type="ARBA" id="ARBA00023237"/>
    </source>
</evidence>
<evidence type="ECO:0000259" key="6">
    <source>
        <dbReference type="Pfam" id="PF07980"/>
    </source>
</evidence>
<dbReference type="SUPFAM" id="SSF48452">
    <property type="entry name" value="TPR-like"/>
    <property type="match status" value="1"/>
</dbReference>
<feature type="domain" description="SusD-like N-terminal" evidence="7">
    <location>
        <begin position="68"/>
        <end position="214"/>
    </location>
</feature>
<dbReference type="OrthoDB" id="9792139at2"/>
<evidence type="ECO:0000313" key="9">
    <source>
        <dbReference type="Proteomes" id="UP000028623"/>
    </source>
</evidence>
<dbReference type="Pfam" id="PF07980">
    <property type="entry name" value="SusD_RagB"/>
    <property type="match status" value="1"/>
</dbReference>
<keyword evidence="4" id="KW-0472">Membrane</keyword>
<comment type="caution">
    <text evidence="8">The sequence shown here is derived from an EMBL/GenBank/DDBJ whole genome shotgun (WGS) entry which is preliminary data.</text>
</comment>